<keyword evidence="2" id="KW-0812">Transmembrane</keyword>
<dbReference type="GO" id="GO:0006281">
    <property type="term" value="P:DNA repair"/>
    <property type="evidence" value="ECO:0007669"/>
    <property type="project" value="UniProtKB-KW"/>
</dbReference>
<dbReference type="GO" id="GO:0043139">
    <property type="term" value="F:5'-3' DNA helicase activity"/>
    <property type="evidence" value="ECO:0007669"/>
    <property type="project" value="UniProtKB-EC"/>
</dbReference>
<comment type="caution">
    <text evidence="6">The sequence shown here is derived from an EMBL/GenBank/DDBJ whole genome shotgun (WGS) entry which is preliminary data.</text>
</comment>
<dbReference type="InterPro" id="IPR025476">
    <property type="entry name" value="Helitron_helicase-like"/>
</dbReference>
<dbReference type="Pfam" id="PF21530">
    <property type="entry name" value="Pif1_2B_dom"/>
    <property type="match status" value="1"/>
</dbReference>
<keyword evidence="1" id="KW-0233">DNA recombination</keyword>
<keyword evidence="1" id="KW-0234">DNA repair</keyword>
<comment type="cofactor">
    <cofactor evidence="1">
        <name>Mg(2+)</name>
        <dbReference type="ChEBI" id="CHEBI:18420"/>
    </cofactor>
</comment>
<keyword evidence="1" id="KW-0547">Nucleotide-binding</keyword>
<dbReference type="GO" id="GO:0005524">
    <property type="term" value="F:ATP binding"/>
    <property type="evidence" value="ECO:0007669"/>
    <property type="project" value="UniProtKB-KW"/>
</dbReference>
<feature type="domain" description="Helitron helicase-like" evidence="4">
    <location>
        <begin position="1"/>
        <end position="88"/>
    </location>
</feature>
<proteinExistence type="inferred from homology"/>
<dbReference type="Gene3D" id="3.40.50.300">
    <property type="entry name" value="P-loop containing nucleotide triphosphate hydrolases"/>
    <property type="match status" value="1"/>
</dbReference>
<comment type="catalytic activity">
    <reaction evidence="1">
        <text>ATP + H2O = ADP + phosphate + H(+)</text>
        <dbReference type="Rhea" id="RHEA:13065"/>
        <dbReference type="ChEBI" id="CHEBI:15377"/>
        <dbReference type="ChEBI" id="CHEBI:15378"/>
        <dbReference type="ChEBI" id="CHEBI:30616"/>
        <dbReference type="ChEBI" id="CHEBI:43474"/>
        <dbReference type="ChEBI" id="CHEBI:456216"/>
        <dbReference type="EC" id="5.6.2.3"/>
    </reaction>
</comment>
<feature type="domain" description="DNA helicase Pif1-like 2B" evidence="5">
    <location>
        <begin position="940"/>
        <end position="981"/>
    </location>
</feature>
<keyword evidence="1" id="KW-0378">Hydrolase</keyword>
<dbReference type="PANTHER" id="PTHR10492:SF57">
    <property type="entry name" value="ATP-DEPENDENT DNA HELICASE"/>
    <property type="match status" value="1"/>
</dbReference>
<dbReference type="Pfam" id="PF05970">
    <property type="entry name" value="PIF1"/>
    <property type="match status" value="1"/>
</dbReference>
<evidence type="ECO:0000256" key="1">
    <source>
        <dbReference type="RuleBase" id="RU363044"/>
    </source>
</evidence>
<keyword evidence="7" id="KW-1185">Reference proteome</keyword>
<keyword evidence="1" id="KW-0347">Helicase</keyword>
<evidence type="ECO:0000259" key="4">
    <source>
        <dbReference type="Pfam" id="PF14214"/>
    </source>
</evidence>
<dbReference type="GO" id="GO:0016787">
    <property type="term" value="F:hydrolase activity"/>
    <property type="evidence" value="ECO:0007669"/>
    <property type="project" value="UniProtKB-KW"/>
</dbReference>
<reference evidence="6 7" key="1">
    <citation type="submission" date="2020-04" db="EMBL/GenBank/DDBJ databases">
        <authorList>
            <person name="Alioto T."/>
            <person name="Alioto T."/>
            <person name="Gomez Garrido J."/>
        </authorList>
    </citation>
    <scope>NUCLEOTIDE SEQUENCE [LARGE SCALE GENOMIC DNA]</scope>
</reference>
<evidence type="ECO:0000259" key="5">
    <source>
        <dbReference type="Pfam" id="PF21530"/>
    </source>
</evidence>
<sequence length="2050" mass="234195">MEIVRNFGTPDLFITATINRKWPELTQNKLLFPNEGSDNLDILNRLLHLKLKRYLWLLINGFIFGPVKHVVYTIEFQNRGGTHFHMLVTLDRKLDTPRAIDEVVSATIPIKDDDPELYSLVTSSMMHTRCSPKCAAKGVSGCAKGFPFAFSDETIINAGTNLVTYRRPDDGRFVEVNGVRHTNRSVATYNAFTLKFFGSHANCQVVSSVQTVAYILSYIFKGVDKGSMRVMTRRYPGFNPNEPLPLDATARDMRRRADLHRVNFFLTTNEDRTRNNPSRTRRDLLPADIVNGHPRDDNQTVYLDYDEIQASKEIKVVVAADGDWNLKGNAYYHTHTKVQLLLVHEEGKESVRIFNGNIQNAEQRVQHDTTLTGFFKVMHDYVPGTGDINIRTLTYDQMPTLFRWSASDHAWIRRTRQMGAKTLGRMAVINPRGGDLFYLRMLLKNVPGPRGFRDLRTVGGVTFDTYKDAARQLNLLRDDAQYYRAMDEVRALGTADRLRGFLVTVLMMCELDEPLALVNHFLVHLTADWVRKGMTREAAERKLRRFVARRLTLAGVVHIPELLDGIDLDFEEDVRFRTPDEPRALGSNDPPMTAAEARADFAKLNDEQQDVVRAITAMHDDYVADRPRETRAIFLSGPAGTGKSRVITHIDHEIRRRGGIVVKVAPTGMAANNIGGRTAHSAFGLPLNLTSTSSSSMTSDQRRWQLLRSATLIIFDELAMASHEFLRILHEILLDMHYDRNAPMPRNADSTDWPPLFAGVPILLTGDFRQAGPVATHGRLMQDLHIRNWEHFHRCRVMTLTKNMRAAEDKHFADWLLRLGEGRIADTASKRENFVKLPSQWMVHTLDDLITAVFGNNIRTAAADRCIVTMRNKVCGNVNNHILALLPGQVVEKLSTDDIVEDDFGRAAPRNAAANVANRVDPARLNEQMEWMGGQITVDMLNQCTPSGMPEHRLRLKKDCILMLLRNLDIDAGLCNGTRLRLKGISENTLHCIVVSGASFGQDVFIPRIDTISSFSANVPFRRNQFPVRLAWCCTVMKMQGQTLARVGVYLEKYLFQHGLLYVAFSRVRSAATINVLMGEHVEQGYDEVNKEYFTFNKVDRQIWNLSQPRRVPSTPSNVAHGFPAIDPDDEAVATNECGPFGPTVPDELEPQNVPPPLKCIEHHNPGAPKPTVQLEEAYNLAVRRINKLPMTEDQARIADLYLNTHPAMPQDHRVQAQVQADTGGAPQTPAALTTNAGDPDIGELVLNFVELDDKADFLELWDAIQFNYGDGYDRQNLTVEDFNLLGAFITKFPVFQQQVDELREPTAICEQSSETDDAQRDEPFWRLAERTYMYAYWHDALHQEDFERFILHIDKHATFRRKYFQERRSQRARVAALIADEESDRRFEMNEDLIGSLMYEDCIRVVDADPRDMSEDAKANVVNAFKVLYDHPHFVFQMNERLRTIYGVADLRRFARHRPTWSFLVEQLSDTPAFAAPTRVADHPADDIRYPSQPPRPVTPPLRELDMIRAAKYHRLRETLTHAILDVPQRRFLDEIFQAHPNLEDQLTGDNDVILQRLPQYLDISQPLPDEFDVFTPILRRLDAAMWRACQFFFDEDLDAPPPDIVNQIIVVLHHHTHLLLGLTDKLRREEIAANIVELAARNPKFRQFGQLEKFSRPSDLGVDCEELTDILTKDADRRDYPARDRRNQRLRLQPCERTDAAEFYRHTLLFGDAPFASPAFMRVKLFICDNTNIKDEVWNALRDEERNSGAYILPLNNGGTTSRLPNNPEEEFDLRLHLLSDVFFDVSAAPIEATFAANYIKLLRHKTFVVRHLNRRLQAAQLANNLYNLGHSNATWIAFTEPLLYTSPLTALSLAQRNDILRDLNRQRCERRDASSDMRTAHCEKLMARRHLLGAEALTRQERENVDWYLQEHPDYLQLDPHRRSTIVECLRTKLALPEGHPNHSPIDTAIWKMTSSILFDSNPDPVPQHIATCLIALLKSREDIFHLVTDELRRRALADTLPQLGATDQRFANFAYIKLYTTPNQHDGRPDEVNLRVLTTLCSDRRS</sequence>
<keyword evidence="1" id="KW-0067">ATP-binding</keyword>
<evidence type="ECO:0000313" key="7">
    <source>
        <dbReference type="Proteomes" id="UP000494165"/>
    </source>
</evidence>
<dbReference type="GO" id="GO:0006310">
    <property type="term" value="P:DNA recombination"/>
    <property type="evidence" value="ECO:0007669"/>
    <property type="project" value="UniProtKB-KW"/>
</dbReference>
<evidence type="ECO:0000313" key="6">
    <source>
        <dbReference type="EMBL" id="CAB3388285.1"/>
    </source>
</evidence>
<dbReference type="Pfam" id="PF14214">
    <property type="entry name" value="Helitron_like_N"/>
    <property type="match status" value="1"/>
</dbReference>
<dbReference type="InterPro" id="IPR049163">
    <property type="entry name" value="Pif1-like_2B_dom"/>
</dbReference>
<dbReference type="PANTHER" id="PTHR10492">
    <property type="match status" value="1"/>
</dbReference>
<name>A0A8S1E3V2_9INSE</name>
<feature type="transmembrane region" description="Helical" evidence="2">
    <location>
        <begin position="54"/>
        <end position="74"/>
    </location>
</feature>
<dbReference type="InterPro" id="IPR010285">
    <property type="entry name" value="DNA_helicase_pif1-like_DEAD"/>
</dbReference>
<dbReference type="Proteomes" id="UP000494165">
    <property type="component" value="Unassembled WGS sequence"/>
</dbReference>
<evidence type="ECO:0000256" key="2">
    <source>
        <dbReference type="SAM" id="Phobius"/>
    </source>
</evidence>
<accession>A0A8S1E3V2</accession>
<organism evidence="6 7">
    <name type="scientific">Cloeon dipterum</name>
    <dbReference type="NCBI Taxonomy" id="197152"/>
    <lineage>
        <taxon>Eukaryota</taxon>
        <taxon>Metazoa</taxon>
        <taxon>Ecdysozoa</taxon>
        <taxon>Arthropoda</taxon>
        <taxon>Hexapoda</taxon>
        <taxon>Insecta</taxon>
        <taxon>Pterygota</taxon>
        <taxon>Palaeoptera</taxon>
        <taxon>Ephemeroptera</taxon>
        <taxon>Pisciforma</taxon>
        <taxon>Baetidae</taxon>
        <taxon>Cloeon</taxon>
    </lineage>
</organism>
<feature type="domain" description="DNA helicase Pif1-like DEAD-box helicase" evidence="3">
    <location>
        <begin position="603"/>
        <end position="828"/>
    </location>
</feature>
<keyword evidence="2" id="KW-1133">Transmembrane helix</keyword>
<keyword evidence="2" id="KW-0472">Membrane</keyword>
<dbReference type="OrthoDB" id="1728974at2759"/>
<comment type="similarity">
    <text evidence="1">Belongs to the helicase family.</text>
</comment>
<protein>
    <recommendedName>
        <fullName evidence="1">ATP-dependent DNA helicase</fullName>
        <ecNumber evidence="1">5.6.2.3</ecNumber>
    </recommendedName>
</protein>
<gene>
    <name evidence="6" type="ORF">CLODIP_2_CD07551</name>
</gene>
<dbReference type="EMBL" id="CADEPI010000737">
    <property type="protein sequence ID" value="CAB3388285.1"/>
    <property type="molecule type" value="Genomic_DNA"/>
</dbReference>
<evidence type="ECO:0000259" key="3">
    <source>
        <dbReference type="Pfam" id="PF05970"/>
    </source>
</evidence>
<dbReference type="EC" id="5.6.2.3" evidence="1"/>
<keyword evidence="1" id="KW-0227">DNA damage</keyword>
<dbReference type="InterPro" id="IPR027417">
    <property type="entry name" value="P-loop_NTPase"/>
</dbReference>
<dbReference type="GO" id="GO:0000723">
    <property type="term" value="P:telomere maintenance"/>
    <property type="evidence" value="ECO:0007669"/>
    <property type="project" value="InterPro"/>
</dbReference>
<dbReference type="SUPFAM" id="SSF52540">
    <property type="entry name" value="P-loop containing nucleoside triphosphate hydrolases"/>
    <property type="match status" value="2"/>
</dbReference>